<dbReference type="Proteomes" id="UP000327030">
    <property type="component" value="Chromosome 1"/>
</dbReference>
<dbReference type="EMBL" id="CP043028">
    <property type="protein sequence ID" value="QFJ55084.1"/>
    <property type="molecule type" value="Genomic_DNA"/>
</dbReference>
<feature type="transmembrane region" description="Helical" evidence="1">
    <location>
        <begin position="65"/>
        <end position="87"/>
    </location>
</feature>
<feature type="transmembrane region" description="Helical" evidence="1">
    <location>
        <begin position="20"/>
        <end position="45"/>
    </location>
</feature>
<keyword evidence="1" id="KW-1133">Transmembrane helix</keyword>
<protein>
    <submittedName>
        <fullName evidence="2">DUF2127 domain-containing protein</fullName>
    </submittedName>
</protein>
<evidence type="ECO:0000313" key="2">
    <source>
        <dbReference type="EMBL" id="QFJ55084.1"/>
    </source>
</evidence>
<dbReference type="Pfam" id="PF09900">
    <property type="entry name" value="DUF2127"/>
    <property type="match status" value="1"/>
</dbReference>
<sequence>MSINELRGKYYMKKYKVAAVIMIIHGGFMELGGVLCMIPALLLGADQFDIGQYFEFKLPYFQDNLYMMMVMGALYGVIRLIGAIGLLKNRMWGLVLSVIISTITITLMMFLLPAGIMDGILSGSTLILMLMQFYGDKKIVE</sequence>
<keyword evidence="1" id="KW-0812">Transmembrane</keyword>
<evidence type="ECO:0000256" key="1">
    <source>
        <dbReference type="SAM" id="Phobius"/>
    </source>
</evidence>
<gene>
    <name evidence="2" type="ORF">FXF36_09515</name>
</gene>
<dbReference type="OrthoDB" id="2048336at2"/>
<evidence type="ECO:0000313" key="3">
    <source>
        <dbReference type="Proteomes" id="UP000327030"/>
    </source>
</evidence>
<dbReference type="AlphaFoldDB" id="A0A5P6VUY4"/>
<organism evidence="2 3">
    <name type="scientific">Pseudobutyrivibrio xylanivorans</name>
    <dbReference type="NCBI Taxonomy" id="185007"/>
    <lineage>
        <taxon>Bacteria</taxon>
        <taxon>Bacillati</taxon>
        <taxon>Bacillota</taxon>
        <taxon>Clostridia</taxon>
        <taxon>Lachnospirales</taxon>
        <taxon>Lachnospiraceae</taxon>
        <taxon>Pseudobutyrivibrio</taxon>
    </lineage>
</organism>
<dbReference type="InterPro" id="IPR021125">
    <property type="entry name" value="DUF2127"/>
</dbReference>
<proteinExistence type="predicted"/>
<reference evidence="3" key="1">
    <citation type="submission" date="2019-08" db="EMBL/GenBank/DDBJ databases">
        <title>Complete Genome Sequence of the Polysaccharide-Degrading Rumen Bacterium Pseudobutyrivibrio xylanivorans MA3014.</title>
        <authorList>
            <person name="Palevich N."/>
            <person name="Maclean P.H."/>
            <person name="Kelly W.J."/>
            <person name="Leahy S.C."/>
            <person name="Rakonjac J."/>
            <person name="Attwood G.T."/>
        </authorList>
    </citation>
    <scope>NUCLEOTIDE SEQUENCE [LARGE SCALE GENOMIC DNA]</scope>
    <source>
        <strain evidence="3">MA3014</strain>
    </source>
</reference>
<feature type="transmembrane region" description="Helical" evidence="1">
    <location>
        <begin position="94"/>
        <end position="113"/>
    </location>
</feature>
<keyword evidence="1" id="KW-0472">Membrane</keyword>
<accession>A0A5P6VUY4</accession>
<name>A0A5P6VUY4_PSEXY</name>
<dbReference type="KEGG" id="pxv:FXF36_09515"/>